<evidence type="ECO:0000313" key="8">
    <source>
        <dbReference type="EMBL" id="GAA2404149.1"/>
    </source>
</evidence>
<feature type="transmembrane region" description="Helical" evidence="6">
    <location>
        <begin position="67"/>
        <end position="88"/>
    </location>
</feature>
<dbReference type="PROSITE" id="PS50850">
    <property type="entry name" value="MFS"/>
    <property type="match status" value="1"/>
</dbReference>
<evidence type="ECO:0000256" key="6">
    <source>
        <dbReference type="SAM" id="Phobius"/>
    </source>
</evidence>
<dbReference type="RefSeq" id="WP_344587233.1">
    <property type="nucleotide sequence ID" value="NZ_BAAARW010000003.1"/>
</dbReference>
<gene>
    <name evidence="8" type="ORF">GCM10010191_09790</name>
</gene>
<evidence type="ECO:0000313" key="9">
    <source>
        <dbReference type="Proteomes" id="UP001501231"/>
    </source>
</evidence>
<feature type="transmembrane region" description="Helical" evidence="6">
    <location>
        <begin position="28"/>
        <end position="55"/>
    </location>
</feature>
<feature type="compositionally biased region" description="Polar residues" evidence="5">
    <location>
        <begin position="1"/>
        <end position="11"/>
    </location>
</feature>
<dbReference type="PANTHER" id="PTHR11662">
    <property type="entry name" value="SOLUTE CARRIER FAMILY 17"/>
    <property type="match status" value="1"/>
</dbReference>
<keyword evidence="9" id="KW-1185">Reference proteome</keyword>
<feature type="transmembrane region" description="Helical" evidence="6">
    <location>
        <begin position="247"/>
        <end position="269"/>
    </location>
</feature>
<feature type="domain" description="Major facilitator superfamily (MFS) profile" evidence="7">
    <location>
        <begin position="30"/>
        <end position="435"/>
    </location>
</feature>
<evidence type="ECO:0000259" key="7">
    <source>
        <dbReference type="PROSITE" id="PS50850"/>
    </source>
</evidence>
<feature type="transmembrane region" description="Helical" evidence="6">
    <location>
        <begin position="186"/>
        <end position="204"/>
    </location>
</feature>
<comment type="caution">
    <text evidence="8">The sequence shown here is derived from an EMBL/GenBank/DDBJ whole genome shotgun (WGS) entry which is preliminary data.</text>
</comment>
<dbReference type="EMBL" id="BAAARW010000003">
    <property type="protein sequence ID" value="GAA2404149.1"/>
    <property type="molecule type" value="Genomic_DNA"/>
</dbReference>
<dbReference type="InterPro" id="IPR020846">
    <property type="entry name" value="MFS_dom"/>
</dbReference>
<feature type="transmembrane region" description="Helical" evidence="6">
    <location>
        <begin position="323"/>
        <end position="348"/>
    </location>
</feature>
<dbReference type="Pfam" id="PF07690">
    <property type="entry name" value="MFS_1"/>
    <property type="match status" value="1"/>
</dbReference>
<accession>A0ABN3II71</accession>
<reference evidence="8 9" key="1">
    <citation type="journal article" date="2019" name="Int. J. Syst. Evol. Microbiol.">
        <title>The Global Catalogue of Microorganisms (GCM) 10K type strain sequencing project: providing services to taxonomists for standard genome sequencing and annotation.</title>
        <authorList>
            <consortium name="The Broad Institute Genomics Platform"/>
            <consortium name="The Broad Institute Genome Sequencing Center for Infectious Disease"/>
            <person name="Wu L."/>
            <person name="Ma J."/>
        </authorList>
    </citation>
    <scope>NUCLEOTIDE SEQUENCE [LARGE SCALE GENOMIC DNA]</scope>
    <source>
        <strain evidence="8 9">JCM 3325</strain>
    </source>
</reference>
<feature type="transmembrane region" description="Helical" evidence="6">
    <location>
        <begin position="386"/>
        <end position="403"/>
    </location>
</feature>
<dbReference type="Proteomes" id="UP001501231">
    <property type="component" value="Unassembled WGS sequence"/>
</dbReference>
<proteinExistence type="predicted"/>
<keyword evidence="4 6" id="KW-0472">Membrane</keyword>
<name>A0ABN3II71_9ACTN</name>
<feature type="region of interest" description="Disordered" evidence="5">
    <location>
        <begin position="1"/>
        <end position="20"/>
    </location>
</feature>
<dbReference type="PANTHER" id="PTHR11662:SF399">
    <property type="entry name" value="FI19708P1-RELATED"/>
    <property type="match status" value="1"/>
</dbReference>
<evidence type="ECO:0000256" key="2">
    <source>
        <dbReference type="ARBA" id="ARBA00022692"/>
    </source>
</evidence>
<dbReference type="SUPFAM" id="SSF103473">
    <property type="entry name" value="MFS general substrate transporter"/>
    <property type="match status" value="1"/>
</dbReference>
<comment type="subcellular location">
    <subcellularLocation>
        <location evidence="1">Cell membrane</location>
        <topology evidence="1">Multi-pass membrane protein</topology>
    </subcellularLocation>
</comment>
<feature type="transmembrane region" description="Helical" evidence="6">
    <location>
        <begin position="289"/>
        <end position="311"/>
    </location>
</feature>
<evidence type="ECO:0000256" key="5">
    <source>
        <dbReference type="SAM" id="MobiDB-lite"/>
    </source>
</evidence>
<evidence type="ECO:0000256" key="3">
    <source>
        <dbReference type="ARBA" id="ARBA00022989"/>
    </source>
</evidence>
<evidence type="ECO:0000256" key="4">
    <source>
        <dbReference type="ARBA" id="ARBA00023136"/>
    </source>
</evidence>
<protein>
    <submittedName>
        <fullName evidence="8">MFS transporter</fullName>
    </submittedName>
</protein>
<sequence length="443" mass="46638">MVEQQSGTQPSPVRGARETASRPSRTRWAVAAFCFGGLAINYVDRAAVSVALPFMTDDFHLTKTEQGLILSAFSWTYAVMQLPAGWLIDKFGTRLVYGACVLWWSFFTGLTALASSFAALLGMRLGLGIGESGAYPSSAKAVSAWFPASERARATAFYDSGARIGSALSVPIITAIIGAFGWRAAFVTMALLGVVWAIGWWAYYRSPERHPGANAAELAHINQGRDTGPVPEGPSGGRIRDLFRHRVVWGMIAGFSCLNFVVTFFLTWLPSYLVDERDFDLLKLGFFGMVPGLMAVAGSWAGGLVGDSLLARGWSLTRTRKTCLVSGMLLSSAVAGAVLASSAVLALVLLSVSYAAIAFAMVSVWCLPADVAPADQVGSLGGTQNFAANIASALSPIVIGALAEATGSFVVPLLLTGVIAILGAVSFGLLIRRVEPIAPSPSA</sequence>
<feature type="transmembrane region" description="Helical" evidence="6">
    <location>
        <begin position="409"/>
        <end position="431"/>
    </location>
</feature>
<dbReference type="InterPro" id="IPR011701">
    <property type="entry name" value="MFS"/>
</dbReference>
<keyword evidence="2 6" id="KW-0812">Transmembrane</keyword>
<dbReference type="CDD" id="cd17319">
    <property type="entry name" value="MFS_ExuT_GudP_like"/>
    <property type="match status" value="1"/>
</dbReference>
<dbReference type="InterPro" id="IPR050382">
    <property type="entry name" value="MFS_Na/Anion_cotransporter"/>
</dbReference>
<dbReference type="Gene3D" id="1.20.1250.20">
    <property type="entry name" value="MFS general substrate transporter like domains"/>
    <property type="match status" value="2"/>
</dbReference>
<organism evidence="8 9">
    <name type="scientific">Actinomadura vinacea</name>
    <dbReference type="NCBI Taxonomy" id="115336"/>
    <lineage>
        <taxon>Bacteria</taxon>
        <taxon>Bacillati</taxon>
        <taxon>Actinomycetota</taxon>
        <taxon>Actinomycetes</taxon>
        <taxon>Streptosporangiales</taxon>
        <taxon>Thermomonosporaceae</taxon>
        <taxon>Actinomadura</taxon>
    </lineage>
</organism>
<feature type="transmembrane region" description="Helical" evidence="6">
    <location>
        <begin position="94"/>
        <end position="121"/>
    </location>
</feature>
<keyword evidence="3 6" id="KW-1133">Transmembrane helix</keyword>
<dbReference type="InterPro" id="IPR036259">
    <property type="entry name" value="MFS_trans_sf"/>
</dbReference>
<evidence type="ECO:0000256" key="1">
    <source>
        <dbReference type="ARBA" id="ARBA00004651"/>
    </source>
</evidence>